<feature type="signal peptide" evidence="3">
    <location>
        <begin position="1"/>
        <end position="21"/>
    </location>
</feature>
<name>A0AAF0F418_9BASI</name>
<evidence type="ECO:0000313" key="5">
    <source>
        <dbReference type="Proteomes" id="UP001217754"/>
    </source>
</evidence>
<dbReference type="AlphaFoldDB" id="A0AAF0F418"/>
<feature type="region of interest" description="Disordered" evidence="1">
    <location>
        <begin position="25"/>
        <end position="48"/>
    </location>
</feature>
<evidence type="ECO:0000313" key="4">
    <source>
        <dbReference type="EMBL" id="WFD37883.1"/>
    </source>
</evidence>
<feature type="chain" id="PRO_5042275010" description="Secreted protein" evidence="3">
    <location>
        <begin position="22"/>
        <end position="167"/>
    </location>
</feature>
<evidence type="ECO:0000256" key="1">
    <source>
        <dbReference type="SAM" id="MobiDB-lite"/>
    </source>
</evidence>
<feature type="compositionally biased region" description="Polar residues" evidence="1">
    <location>
        <begin position="36"/>
        <end position="47"/>
    </location>
</feature>
<dbReference type="RefSeq" id="XP_060120780.1">
    <property type="nucleotide sequence ID" value="XM_060264797.1"/>
</dbReference>
<dbReference type="EMBL" id="CP119958">
    <property type="protein sequence ID" value="WFD37883.1"/>
    <property type="molecule type" value="Genomic_DNA"/>
</dbReference>
<reference evidence="4" key="1">
    <citation type="submission" date="2023-03" db="EMBL/GenBank/DDBJ databases">
        <title>Mating type loci evolution in Malassezia.</title>
        <authorList>
            <person name="Coelho M.A."/>
        </authorList>
    </citation>
    <scope>NUCLEOTIDE SEQUENCE</scope>
    <source>
        <strain evidence="4">CBS 9431</strain>
    </source>
</reference>
<proteinExistence type="predicted"/>
<gene>
    <name evidence="4" type="ORF">MJAP1_000830</name>
</gene>
<keyword evidence="2" id="KW-1133">Transmembrane helix</keyword>
<keyword evidence="2" id="KW-0812">Transmembrane</keyword>
<organism evidence="4 5">
    <name type="scientific">Malassezia japonica</name>
    <dbReference type="NCBI Taxonomy" id="223818"/>
    <lineage>
        <taxon>Eukaryota</taxon>
        <taxon>Fungi</taxon>
        <taxon>Dikarya</taxon>
        <taxon>Basidiomycota</taxon>
        <taxon>Ustilaginomycotina</taxon>
        <taxon>Malasseziomycetes</taxon>
        <taxon>Malasseziales</taxon>
        <taxon>Malasseziaceae</taxon>
        <taxon>Malassezia</taxon>
    </lineage>
</organism>
<keyword evidence="3" id="KW-0732">Signal</keyword>
<accession>A0AAF0F418</accession>
<sequence length="167" mass="16975">MVRFVATFAALVLLFAAQVASQSSSSVPSSMAPVTKPTTSANGQSGCVQYGDCTKGSNTFKTETQYSPVTSPGSHSVPNLTDASASRSYVDSLAQQGGSQAYAQNPYSGPTTPVPQPTSVTFNTVVSSDGKKYTTVAVNTQNGASSQKAVPVLFALAVAVVGGALLL</sequence>
<evidence type="ECO:0008006" key="6">
    <source>
        <dbReference type="Google" id="ProtNLM"/>
    </source>
</evidence>
<protein>
    <recommendedName>
        <fullName evidence="6">Secreted protein</fullName>
    </recommendedName>
</protein>
<evidence type="ECO:0000256" key="3">
    <source>
        <dbReference type="SAM" id="SignalP"/>
    </source>
</evidence>
<feature type="transmembrane region" description="Helical" evidence="2">
    <location>
        <begin position="149"/>
        <end position="166"/>
    </location>
</feature>
<evidence type="ECO:0000256" key="2">
    <source>
        <dbReference type="SAM" id="Phobius"/>
    </source>
</evidence>
<keyword evidence="2" id="KW-0472">Membrane</keyword>
<dbReference type="GeneID" id="85224479"/>
<feature type="compositionally biased region" description="Low complexity" evidence="1">
    <location>
        <begin position="25"/>
        <end position="34"/>
    </location>
</feature>
<keyword evidence="5" id="KW-1185">Reference proteome</keyword>
<dbReference type="Proteomes" id="UP001217754">
    <property type="component" value="Chromosome 1"/>
</dbReference>